<keyword evidence="2" id="KW-1185">Reference proteome</keyword>
<sequence length="65" mass="7503">MPVVDNNVLSALAKIERLDLLNSFFGKVLTTSEIITFLFLKQRDKKGELRCLKAYLNLQQSFLRT</sequence>
<organism evidence="1 2">
    <name type="scientific">candidate division MSBL1 archaeon SCGC-AAA259I14</name>
    <dbReference type="NCBI Taxonomy" id="1698268"/>
    <lineage>
        <taxon>Archaea</taxon>
        <taxon>Methanobacteriati</taxon>
        <taxon>Methanobacteriota</taxon>
        <taxon>candidate division MSBL1</taxon>
    </lineage>
</organism>
<name>A0A133UTK2_9EURY</name>
<accession>A0A133UTK2</accession>
<comment type="caution">
    <text evidence="1">The sequence shown here is derived from an EMBL/GenBank/DDBJ whole genome shotgun (WGS) entry which is preliminary data.</text>
</comment>
<proteinExistence type="predicted"/>
<evidence type="ECO:0000313" key="2">
    <source>
        <dbReference type="Proteomes" id="UP000070414"/>
    </source>
</evidence>
<dbReference type="EMBL" id="LHXS01000009">
    <property type="protein sequence ID" value="KXA97552.1"/>
    <property type="molecule type" value="Genomic_DNA"/>
</dbReference>
<dbReference type="AlphaFoldDB" id="A0A133UTK2"/>
<protein>
    <submittedName>
        <fullName evidence="1">Uncharacterized protein</fullName>
    </submittedName>
</protein>
<evidence type="ECO:0000313" key="1">
    <source>
        <dbReference type="EMBL" id="KXA97552.1"/>
    </source>
</evidence>
<reference evidence="1 2" key="1">
    <citation type="journal article" date="2016" name="Sci. Rep.">
        <title>Metabolic traits of an uncultured archaeal lineage -MSBL1- from brine pools of the Red Sea.</title>
        <authorList>
            <person name="Mwirichia R."/>
            <person name="Alam I."/>
            <person name="Rashid M."/>
            <person name="Vinu M."/>
            <person name="Ba-Alawi W."/>
            <person name="Anthony Kamau A."/>
            <person name="Kamanda Ngugi D."/>
            <person name="Goker M."/>
            <person name="Klenk H.P."/>
            <person name="Bajic V."/>
            <person name="Stingl U."/>
        </authorList>
    </citation>
    <scope>NUCLEOTIDE SEQUENCE [LARGE SCALE GENOMIC DNA]</scope>
    <source>
        <strain evidence="1">SCGC-AAA259I14</strain>
    </source>
</reference>
<dbReference type="Proteomes" id="UP000070414">
    <property type="component" value="Unassembled WGS sequence"/>
</dbReference>
<gene>
    <name evidence="1" type="ORF">AKJ38_00845</name>
</gene>